<feature type="non-terminal residue" evidence="2">
    <location>
        <position position="1"/>
    </location>
</feature>
<evidence type="ECO:0000313" key="3">
    <source>
        <dbReference type="EMBL" id="CAF4910049.1"/>
    </source>
</evidence>
<dbReference type="AlphaFoldDB" id="A0A8S2X1V8"/>
<dbReference type="EMBL" id="CAJOBJ010178681">
    <property type="protein sequence ID" value="CAF4910049.1"/>
    <property type="molecule type" value="Genomic_DNA"/>
</dbReference>
<evidence type="ECO:0000256" key="1">
    <source>
        <dbReference type="SAM" id="MobiDB-lite"/>
    </source>
</evidence>
<proteinExistence type="predicted"/>
<dbReference type="Proteomes" id="UP000681967">
    <property type="component" value="Unassembled WGS sequence"/>
</dbReference>
<protein>
    <submittedName>
        <fullName evidence="2">Uncharacterized protein</fullName>
    </submittedName>
</protein>
<evidence type="ECO:0000313" key="4">
    <source>
        <dbReference type="Proteomes" id="UP000681967"/>
    </source>
</evidence>
<gene>
    <name evidence="2" type="ORF">BYL167_LOCUS34717</name>
    <name evidence="3" type="ORF">GIL414_LOCUS52277</name>
</gene>
<accession>A0A8S2X1V8</accession>
<feature type="compositionally biased region" description="Basic and acidic residues" evidence="1">
    <location>
        <begin position="24"/>
        <end position="41"/>
    </location>
</feature>
<comment type="caution">
    <text evidence="2">The sequence shown here is derived from an EMBL/GenBank/DDBJ whole genome shotgun (WGS) entry which is preliminary data.</text>
</comment>
<organism evidence="2 4">
    <name type="scientific">Rotaria magnacalcarata</name>
    <dbReference type="NCBI Taxonomy" id="392030"/>
    <lineage>
        <taxon>Eukaryota</taxon>
        <taxon>Metazoa</taxon>
        <taxon>Spiralia</taxon>
        <taxon>Gnathifera</taxon>
        <taxon>Rotifera</taxon>
        <taxon>Eurotatoria</taxon>
        <taxon>Bdelloidea</taxon>
        <taxon>Philodinida</taxon>
        <taxon>Philodinidae</taxon>
        <taxon>Rotaria</taxon>
    </lineage>
</organism>
<feature type="compositionally biased region" description="Basic and acidic residues" evidence="1">
    <location>
        <begin position="1"/>
        <end position="12"/>
    </location>
</feature>
<feature type="compositionally biased region" description="Basic residues" evidence="1">
    <location>
        <begin position="13"/>
        <end position="22"/>
    </location>
</feature>
<feature type="region of interest" description="Disordered" evidence="1">
    <location>
        <begin position="1"/>
        <end position="41"/>
    </location>
</feature>
<name>A0A8S2X1V8_9BILA</name>
<dbReference type="Proteomes" id="UP000681720">
    <property type="component" value="Unassembled WGS sequence"/>
</dbReference>
<reference evidence="2" key="1">
    <citation type="submission" date="2021-02" db="EMBL/GenBank/DDBJ databases">
        <authorList>
            <person name="Nowell W R."/>
        </authorList>
    </citation>
    <scope>NUCLEOTIDE SEQUENCE</scope>
</reference>
<sequence>QIHDSVDEEVKQRYGKRKKTKLQRAQDDNDQEQKESVKHNL</sequence>
<dbReference type="EMBL" id="CAJOBH010071086">
    <property type="protein sequence ID" value="CAF4472232.1"/>
    <property type="molecule type" value="Genomic_DNA"/>
</dbReference>
<evidence type="ECO:0000313" key="2">
    <source>
        <dbReference type="EMBL" id="CAF4472232.1"/>
    </source>
</evidence>